<proteinExistence type="inferred from homology"/>
<keyword evidence="3 5" id="KW-0288">FMN</keyword>
<evidence type="ECO:0000256" key="1">
    <source>
        <dbReference type="ARBA" id="ARBA00008366"/>
    </source>
</evidence>
<keyword evidence="5" id="KW-0521">NADP</keyword>
<dbReference type="InterPro" id="IPR016446">
    <property type="entry name" value="Flavin_OxRdtase_Frp"/>
</dbReference>
<dbReference type="InterPro" id="IPR000415">
    <property type="entry name" value="Nitroreductase-like"/>
</dbReference>
<dbReference type="Gene3D" id="3.40.109.10">
    <property type="entry name" value="NADH Oxidase"/>
    <property type="match status" value="1"/>
</dbReference>
<dbReference type="PANTHER" id="PTHR43425:SF2">
    <property type="entry name" value="OXYGEN-INSENSITIVE NADPH NITROREDUCTASE"/>
    <property type="match status" value="1"/>
</dbReference>
<dbReference type="Pfam" id="PF00881">
    <property type="entry name" value="Nitroreductase"/>
    <property type="match status" value="1"/>
</dbReference>
<dbReference type="RefSeq" id="WP_317055421.1">
    <property type="nucleotide sequence ID" value="NZ_CP146606.1"/>
</dbReference>
<dbReference type="Proteomes" id="UP001281305">
    <property type="component" value="Chromosome"/>
</dbReference>
<evidence type="ECO:0000256" key="2">
    <source>
        <dbReference type="ARBA" id="ARBA00022630"/>
    </source>
</evidence>
<feature type="domain" description="Nitroreductase" evidence="6">
    <location>
        <begin position="38"/>
        <end position="191"/>
    </location>
</feature>
<organism evidence="7 8">
    <name type="scientific">Roseovarius rhodophyticola</name>
    <dbReference type="NCBI Taxonomy" id="3080827"/>
    <lineage>
        <taxon>Bacteria</taxon>
        <taxon>Pseudomonadati</taxon>
        <taxon>Pseudomonadota</taxon>
        <taxon>Alphaproteobacteria</taxon>
        <taxon>Rhodobacterales</taxon>
        <taxon>Roseobacteraceae</taxon>
        <taxon>Roseovarius</taxon>
    </lineage>
</organism>
<evidence type="ECO:0000256" key="5">
    <source>
        <dbReference type="PIRNR" id="PIRNR005426"/>
    </source>
</evidence>
<dbReference type="PANTHER" id="PTHR43425">
    <property type="entry name" value="OXYGEN-INSENSITIVE NADPH NITROREDUCTASE"/>
    <property type="match status" value="1"/>
</dbReference>
<evidence type="ECO:0000256" key="3">
    <source>
        <dbReference type="ARBA" id="ARBA00022643"/>
    </source>
</evidence>
<gene>
    <name evidence="7" type="ORF">RZS32_002305</name>
</gene>
<evidence type="ECO:0000313" key="7">
    <source>
        <dbReference type="EMBL" id="WYK18738.1"/>
    </source>
</evidence>
<keyword evidence="4 5" id="KW-0560">Oxidoreductase</keyword>
<dbReference type="PIRSF" id="PIRSF005426">
    <property type="entry name" value="Frp"/>
    <property type="match status" value="1"/>
</dbReference>
<sequence length="280" mass="30856">MTHASDSNLQDLLSARYDDAPEVQVADAPIELLHSMISRGSCRAFQDKPVPQGILNLLCAAAMASPTKSDLQQRDIILLQSPVLRAELASLVSGQSWVADAPMIAVFCGNNRRQRLLHDWHNVPFANDHIDAFFNAVGDAAIALGAFVTAAEAVGLGCCPISAVRNEARALSEFLNLPKHVFPFAGLAIGYPKEPAKIAKRLPLSATCHVDRYREDGLQEAVETYDTARREAQPYSTQRLAEKFGHKDDYGWSDDKVRQYSQQERADFGAYIRAQGFKLD</sequence>
<accession>A0ABZ2TG72</accession>
<keyword evidence="8" id="KW-1185">Reference proteome</keyword>
<name>A0ABZ2TG72_9RHOB</name>
<dbReference type="InterPro" id="IPR029479">
    <property type="entry name" value="Nitroreductase"/>
</dbReference>
<dbReference type="EMBL" id="CP146606">
    <property type="protein sequence ID" value="WYK18738.1"/>
    <property type="molecule type" value="Genomic_DNA"/>
</dbReference>
<keyword evidence="2 5" id="KW-0285">Flavoprotein</keyword>
<evidence type="ECO:0000256" key="4">
    <source>
        <dbReference type="ARBA" id="ARBA00023002"/>
    </source>
</evidence>
<protein>
    <submittedName>
        <fullName evidence="7">Nitroreductase family protein</fullName>
    </submittedName>
</protein>
<evidence type="ECO:0000313" key="8">
    <source>
        <dbReference type="Proteomes" id="UP001281305"/>
    </source>
</evidence>
<comment type="similarity">
    <text evidence="1 5">Belongs to the flavin oxidoreductase frp family.</text>
</comment>
<reference evidence="7 8" key="1">
    <citation type="submission" date="2024-02" db="EMBL/GenBank/DDBJ databases">
        <title>Roseovarius strain W115 nov., isolated from a marine algae.</title>
        <authorList>
            <person name="Lee M.W."/>
            <person name="Lee J.K."/>
            <person name="Kim J.M."/>
            <person name="Choi D.G."/>
            <person name="Baek J.H."/>
            <person name="Bayburt H."/>
            <person name="Jung J.J."/>
            <person name="Han D.M."/>
            <person name="Jeon C.O."/>
        </authorList>
    </citation>
    <scope>NUCLEOTIDE SEQUENCE [LARGE SCALE GENOMIC DNA]</scope>
    <source>
        <strain evidence="7 8">W115</strain>
    </source>
</reference>
<evidence type="ECO:0000259" key="6">
    <source>
        <dbReference type="Pfam" id="PF00881"/>
    </source>
</evidence>
<dbReference type="SUPFAM" id="SSF55469">
    <property type="entry name" value="FMN-dependent nitroreductase-like"/>
    <property type="match status" value="1"/>
</dbReference>